<feature type="transmembrane region" description="Helical" evidence="8">
    <location>
        <begin position="104"/>
        <end position="122"/>
    </location>
</feature>
<dbReference type="GO" id="GO:0071555">
    <property type="term" value="P:cell wall organization"/>
    <property type="evidence" value="ECO:0007669"/>
    <property type="project" value="TreeGrafter"/>
</dbReference>
<reference evidence="9 10" key="1">
    <citation type="journal article" date="2016" name="Nat. Commun.">
        <title>Thousands of microbial genomes shed light on interconnected biogeochemical processes in an aquifer system.</title>
        <authorList>
            <person name="Anantharaman K."/>
            <person name="Brown C.T."/>
            <person name="Hug L.A."/>
            <person name="Sharon I."/>
            <person name="Castelle C.J."/>
            <person name="Probst A.J."/>
            <person name="Thomas B.C."/>
            <person name="Singh A."/>
            <person name="Wilkins M.J."/>
            <person name="Karaoz U."/>
            <person name="Brodie E.L."/>
            <person name="Williams K.H."/>
            <person name="Hubbard S.S."/>
            <person name="Banfield J.F."/>
        </authorList>
    </citation>
    <scope>NUCLEOTIDE SEQUENCE [LARGE SCALE GENOMIC DNA]</scope>
</reference>
<protein>
    <recommendedName>
        <fullName evidence="11">Glycosyl transferase</fullName>
    </recommendedName>
</protein>
<evidence type="ECO:0000256" key="1">
    <source>
        <dbReference type="ARBA" id="ARBA00004651"/>
    </source>
</evidence>
<keyword evidence="4 8" id="KW-0812">Transmembrane</keyword>
<evidence type="ECO:0000256" key="3">
    <source>
        <dbReference type="ARBA" id="ARBA00022679"/>
    </source>
</evidence>
<keyword evidence="7" id="KW-0479">Metal-binding</keyword>
<comment type="subcellular location">
    <subcellularLocation>
        <location evidence="1">Cell membrane</location>
        <topology evidence="1">Multi-pass membrane protein</topology>
    </subcellularLocation>
</comment>
<evidence type="ECO:0000313" key="10">
    <source>
        <dbReference type="Proteomes" id="UP000176897"/>
    </source>
</evidence>
<evidence type="ECO:0000256" key="6">
    <source>
        <dbReference type="ARBA" id="ARBA00023136"/>
    </source>
</evidence>
<feature type="transmembrane region" description="Helical" evidence="8">
    <location>
        <begin position="369"/>
        <end position="386"/>
    </location>
</feature>
<keyword evidence="6 8" id="KW-0472">Membrane</keyword>
<dbReference type="PANTHER" id="PTHR22926">
    <property type="entry name" value="PHOSPHO-N-ACETYLMURAMOYL-PENTAPEPTIDE-TRANSFERASE"/>
    <property type="match status" value="1"/>
</dbReference>
<feature type="transmembrane region" description="Helical" evidence="8">
    <location>
        <begin position="398"/>
        <end position="420"/>
    </location>
</feature>
<feature type="transmembrane region" description="Helical" evidence="8">
    <location>
        <begin position="292"/>
        <end position="310"/>
    </location>
</feature>
<evidence type="ECO:0000256" key="7">
    <source>
        <dbReference type="PIRSR" id="PIRSR600715-1"/>
    </source>
</evidence>
<feature type="transmembrane region" description="Helical" evidence="8">
    <location>
        <begin position="239"/>
        <end position="261"/>
    </location>
</feature>
<dbReference type="GO" id="GO:0044038">
    <property type="term" value="P:cell wall macromolecule biosynthetic process"/>
    <property type="evidence" value="ECO:0007669"/>
    <property type="project" value="TreeGrafter"/>
</dbReference>
<feature type="binding site" evidence="7">
    <location>
        <position position="210"/>
    </location>
    <ligand>
        <name>Mg(2+)</name>
        <dbReference type="ChEBI" id="CHEBI:18420"/>
    </ligand>
</feature>
<feature type="transmembrane region" description="Helical" evidence="8">
    <location>
        <begin position="128"/>
        <end position="147"/>
    </location>
</feature>
<keyword evidence="5 8" id="KW-1133">Transmembrane helix</keyword>
<feature type="transmembrane region" description="Helical" evidence="8">
    <location>
        <begin position="6"/>
        <end position="26"/>
    </location>
</feature>
<keyword evidence="3" id="KW-0808">Transferase</keyword>
<name>A0A1F7UV85_9BACT</name>
<dbReference type="PANTHER" id="PTHR22926:SF3">
    <property type="entry name" value="UNDECAPRENYL-PHOSPHATE ALPHA-N-ACETYLGLUCOSAMINYL 1-PHOSPHATE TRANSFERASE"/>
    <property type="match status" value="1"/>
</dbReference>
<dbReference type="SUPFAM" id="SSF53335">
    <property type="entry name" value="S-adenosyl-L-methionine-dependent methyltransferases"/>
    <property type="match status" value="1"/>
</dbReference>
<feature type="transmembrane region" description="Helical" evidence="8">
    <location>
        <begin position="154"/>
        <end position="172"/>
    </location>
</feature>
<dbReference type="EMBL" id="MGEJ01000004">
    <property type="protein sequence ID" value="OGL81577.1"/>
    <property type="molecule type" value="Genomic_DNA"/>
</dbReference>
<proteinExistence type="predicted"/>
<feature type="transmembrane region" description="Helical" evidence="8">
    <location>
        <begin position="73"/>
        <end position="92"/>
    </location>
</feature>
<feature type="transmembrane region" description="Helical" evidence="8">
    <location>
        <begin position="178"/>
        <end position="199"/>
    </location>
</feature>
<keyword evidence="2" id="KW-1003">Cell membrane</keyword>
<sequence length="611" mass="67542">MIVIIIGFVTFLISLFFVWLTGNLAYRFGFVSTPSVTRWNKRPVALFGGVGIFCAFILGLFFFYMLVGRPAQIQLVLALLLGASAMFGLGLIDDVLHLKPSTKLIGQIIGVSIPLVAGFVFSASPWHLLNILITFFWFLMIINAINLMDNMDGLASGIVMIATVTFLGVRFIKDGFALSDPIFPIAVIFLYATAGFWIVNRYPASIFMGDAGSLFVGFLLAGITMPSALNGFLGSSSAVLSLLVPLVVLSVPLFDTLLVTVSRLWNGISPTEGGKDHSSHRLVGLGFTENRAVWLLYGLAALGGVAAVVLARFPVYSVAALLFYVLFLIIVGIYLSRVKVYSQTKAPDNKVRWTPLTNNILYKRHAFEVLLDFVLIVASYYLAYYLRFEGALKDNLGLYIQSLPIIVASCAVGFYIAGVYRGLWHFITTADLGRFAGGVLSGVGIGVFLIAVLYRFEGYSRAVFIILGILLFLLVVGSRLSFRLVDELIRRRADAVKTKNVVIYGAGQSGKFLLEEWTRNPTYAEYRILGFIDDDPSKQHRMLGGLSIQALNEFVQETQTHPAILHEVWISSNHIASDQIRNLMAGVVRENRTKPRVRRFTLNMEETVEQS</sequence>
<comment type="cofactor">
    <cofactor evidence="7">
        <name>Mg(2+)</name>
        <dbReference type="ChEBI" id="CHEBI:18420"/>
    </cofactor>
</comment>
<feature type="transmembrane region" description="Helical" evidence="8">
    <location>
        <begin position="211"/>
        <end position="233"/>
    </location>
</feature>
<dbReference type="GO" id="GO:0046872">
    <property type="term" value="F:metal ion binding"/>
    <property type="evidence" value="ECO:0007669"/>
    <property type="project" value="UniProtKB-KW"/>
</dbReference>
<dbReference type="InterPro" id="IPR029063">
    <property type="entry name" value="SAM-dependent_MTases_sf"/>
</dbReference>
<dbReference type="Pfam" id="PF13727">
    <property type="entry name" value="CoA_binding_3"/>
    <property type="match status" value="1"/>
</dbReference>
<evidence type="ECO:0000313" key="9">
    <source>
        <dbReference type="EMBL" id="OGL81577.1"/>
    </source>
</evidence>
<dbReference type="Proteomes" id="UP000176897">
    <property type="component" value="Unassembled WGS sequence"/>
</dbReference>
<dbReference type="CDD" id="cd06853">
    <property type="entry name" value="GT_WecA_like"/>
    <property type="match status" value="1"/>
</dbReference>
<dbReference type="AlphaFoldDB" id="A0A1F7UV85"/>
<dbReference type="InterPro" id="IPR000715">
    <property type="entry name" value="Glycosyl_transferase_4"/>
</dbReference>
<evidence type="ECO:0008006" key="11">
    <source>
        <dbReference type="Google" id="ProtNLM"/>
    </source>
</evidence>
<feature type="transmembrane region" description="Helical" evidence="8">
    <location>
        <begin position="432"/>
        <end position="456"/>
    </location>
</feature>
<evidence type="ECO:0000256" key="5">
    <source>
        <dbReference type="ARBA" id="ARBA00022989"/>
    </source>
</evidence>
<feature type="transmembrane region" description="Helical" evidence="8">
    <location>
        <begin position="46"/>
        <end position="67"/>
    </location>
</feature>
<evidence type="ECO:0000256" key="4">
    <source>
        <dbReference type="ARBA" id="ARBA00022692"/>
    </source>
</evidence>
<evidence type="ECO:0000256" key="8">
    <source>
        <dbReference type="SAM" id="Phobius"/>
    </source>
</evidence>
<dbReference type="GO" id="GO:0005886">
    <property type="term" value="C:plasma membrane"/>
    <property type="evidence" value="ECO:0007669"/>
    <property type="project" value="UniProtKB-SubCell"/>
</dbReference>
<dbReference type="Pfam" id="PF00953">
    <property type="entry name" value="Glycos_transf_4"/>
    <property type="match status" value="1"/>
</dbReference>
<feature type="binding site" evidence="7">
    <location>
        <position position="146"/>
    </location>
    <ligand>
        <name>Mg(2+)</name>
        <dbReference type="ChEBI" id="CHEBI:18420"/>
    </ligand>
</feature>
<dbReference type="GO" id="GO:0009103">
    <property type="term" value="P:lipopolysaccharide biosynthetic process"/>
    <property type="evidence" value="ECO:0007669"/>
    <property type="project" value="TreeGrafter"/>
</dbReference>
<accession>A0A1F7UV85</accession>
<organism evidence="9 10">
    <name type="scientific">Candidatus Uhrbacteria bacterium RIFCSPLOWO2_01_FULL_47_24</name>
    <dbReference type="NCBI Taxonomy" id="1802401"/>
    <lineage>
        <taxon>Bacteria</taxon>
        <taxon>Candidatus Uhriibacteriota</taxon>
    </lineage>
</organism>
<dbReference type="GO" id="GO:0016780">
    <property type="term" value="F:phosphotransferase activity, for other substituted phosphate groups"/>
    <property type="evidence" value="ECO:0007669"/>
    <property type="project" value="InterPro"/>
</dbReference>
<comment type="caution">
    <text evidence="9">The sequence shown here is derived from an EMBL/GenBank/DDBJ whole genome shotgun (WGS) entry which is preliminary data.</text>
</comment>
<dbReference type="STRING" id="1802401.A3B21_04120"/>
<evidence type="ECO:0000256" key="2">
    <source>
        <dbReference type="ARBA" id="ARBA00022475"/>
    </source>
</evidence>
<keyword evidence="7" id="KW-0460">Magnesium</keyword>
<feature type="transmembrane region" description="Helical" evidence="8">
    <location>
        <begin position="316"/>
        <end position="335"/>
    </location>
</feature>
<feature type="transmembrane region" description="Helical" evidence="8">
    <location>
        <begin position="462"/>
        <end position="482"/>
    </location>
</feature>
<gene>
    <name evidence="9" type="ORF">A3B21_04120</name>
</gene>
<dbReference type="Gene3D" id="3.40.50.720">
    <property type="entry name" value="NAD(P)-binding Rossmann-like Domain"/>
    <property type="match status" value="1"/>
</dbReference>